<feature type="transmembrane region" description="Helical" evidence="1">
    <location>
        <begin position="20"/>
        <end position="41"/>
    </location>
</feature>
<sequence>MINQPKTNVTKEDVNKYLKYIFSELFMGSMLLMGEIGMVMGTEHDNNKFKKGSLADICKNVDVTNINSKLDKLWNAMMPYIDDLIIRLNYISEKNKKFMKLINDVAKDVSHFQYHMNSFNEYIATNLTKKKYGIDIESILEKYHEFSGKSITIFRDIDLLNGNNQQKTEFANIGDIYE</sequence>
<name>A0A1V0S9P3_9VIRU</name>
<protein>
    <submittedName>
        <fullName evidence="2">Uncharacterized protein</fullName>
    </submittedName>
</protein>
<keyword evidence="1" id="KW-1133">Transmembrane helix</keyword>
<proteinExistence type="predicted"/>
<dbReference type="EMBL" id="KY684083">
    <property type="protein sequence ID" value="ARF08422.1"/>
    <property type="molecule type" value="Genomic_DNA"/>
</dbReference>
<organism evidence="2">
    <name type="scientific">Catovirus CTV1</name>
    <dbReference type="NCBI Taxonomy" id="1977631"/>
    <lineage>
        <taxon>Viruses</taxon>
        <taxon>Varidnaviria</taxon>
        <taxon>Bamfordvirae</taxon>
        <taxon>Nucleocytoviricota</taxon>
        <taxon>Megaviricetes</taxon>
        <taxon>Imitervirales</taxon>
        <taxon>Mimiviridae</taxon>
        <taxon>Klosneuvirinae</taxon>
        <taxon>Catovirus</taxon>
    </lineage>
</organism>
<evidence type="ECO:0000256" key="1">
    <source>
        <dbReference type="SAM" id="Phobius"/>
    </source>
</evidence>
<reference evidence="2" key="1">
    <citation type="journal article" date="2017" name="Science">
        <title>Giant viruses with an expanded complement of translation system components.</title>
        <authorList>
            <person name="Schulz F."/>
            <person name="Yutin N."/>
            <person name="Ivanova N.N."/>
            <person name="Ortega D.R."/>
            <person name="Lee T.K."/>
            <person name="Vierheilig J."/>
            <person name="Daims H."/>
            <person name="Horn M."/>
            <person name="Wagner M."/>
            <person name="Jensen G.J."/>
            <person name="Kyrpides N.C."/>
            <person name="Koonin E.V."/>
            <person name="Woyke T."/>
        </authorList>
    </citation>
    <scope>NUCLEOTIDE SEQUENCE</scope>
    <source>
        <strain evidence="2">CTV1</strain>
    </source>
</reference>
<keyword evidence="1" id="KW-0472">Membrane</keyword>
<gene>
    <name evidence="2" type="ORF">Catovirus_1_472</name>
</gene>
<evidence type="ECO:0000313" key="2">
    <source>
        <dbReference type="EMBL" id="ARF08422.1"/>
    </source>
</evidence>
<keyword evidence="1" id="KW-0812">Transmembrane</keyword>
<accession>A0A1V0S9P3</accession>